<evidence type="ECO:0000313" key="3">
    <source>
        <dbReference type="EMBL" id="STO60022.1"/>
    </source>
</evidence>
<feature type="transmembrane region" description="Helical" evidence="2">
    <location>
        <begin position="43"/>
        <end position="67"/>
    </location>
</feature>
<keyword evidence="2" id="KW-0472">Membrane</keyword>
<feature type="coiled-coil region" evidence="1">
    <location>
        <begin position="69"/>
        <end position="103"/>
    </location>
</feature>
<dbReference type="EMBL" id="UGHF01000001">
    <property type="protein sequence ID" value="STO60022.1"/>
    <property type="molecule type" value="Genomic_DNA"/>
</dbReference>
<dbReference type="STRING" id="733.B0186_03890"/>
<protein>
    <submittedName>
        <fullName evidence="3">Uncharacterized protein</fullName>
    </submittedName>
</protein>
<evidence type="ECO:0000256" key="1">
    <source>
        <dbReference type="SAM" id="Coils"/>
    </source>
</evidence>
<keyword evidence="4" id="KW-1185">Reference proteome</keyword>
<gene>
    <name evidence="3" type="ORF">NCTC1659_01287</name>
</gene>
<dbReference type="Proteomes" id="UP000254329">
    <property type="component" value="Unassembled WGS sequence"/>
</dbReference>
<feature type="transmembrane region" description="Helical" evidence="2">
    <location>
        <begin position="7"/>
        <end position="31"/>
    </location>
</feature>
<reference evidence="3 4" key="1">
    <citation type="submission" date="2018-06" db="EMBL/GenBank/DDBJ databases">
        <authorList>
            <consortium name="Pathogen Informatics"/>
            <person name="Doyle S."/>
        </authorList>
    </citation>
    <scope>NUCLEOTIDE SEQUENCE [LARGE SCALE GENOMIC DNA]</scope>
    <source>
        <strain evidence="3 4">NCTC1659</strain>
    </source>
</reference>
<evidence type="ECO:0000313" key="4">
    <source>
        <dbReference type="Proteomes" id="UP000254329"/>
    </source>
</evidence>
<keyword evidence="2" id="KW-1133">Transmembrane helix</keyword>
<name>A0A377HUB1_9PAST</name>
<evidence type="ECO:0000256" key="2">
    <source>
        <dbReference type="SAM" id="Phobius"/>
    </source>
</evidence>
<accession>A0A377HUB1</accession>
<organism evidence="3 4">
    <name type="scientific">Canicola haemoglobinophilus</name>
    <dbReference type="NCBI Taxonomy" id="733"/>
    <lineage>
        <taxon>Bacteria</taxon>
        <taxon>Pseudomonadati</taxon>
        <taxon>Pseudomonadota</taxon>
        <taxon>Gammaproteobacteria</taxon>
        <taxon>Pasteurellales</taxon>
        <taxon>Pasteurellaceae</taxon>
        <taxon>Canicola</taxon>
    </lineage>
</organism>
<proteinExistence type="predicted"/>
<sequence length="331" mass="38562">MIINKNCCYLIYALSVLLGLALLSFSISFLIKSYEVTRLWDISLWVFALLGVLITAGAAVPVISAIFTYQSFIKESENAQKNLDELNKQQASLKKEIDTALANLKQKIDASLPNLEQKFASVTALLQQDEAKKWAYKWARKGRELTQQEREERFNRIDFLYSQLSDCSIYQLIVLKQHEIEQFEGEIAQNEAQYGEVRLYDYEMRLDSLNQEMAELYHIASLSDKDFKPLYLQQLIHIWQNLADRKEAVQQATEQEKVDKEAKEKYLTEQMKAILLRFIQFNENNATHIQVNEKVGKRLIEFAKTHLSLQEIEKWINPYKSSGTKFSNLIR</sequence>
<dbReference type="AlphaFoldDB" id="A0A377HUB1"/>
<keyword evidence="1" id="KW-0175">Coiled coil</keyword>
<keyword evidence="2" id="KW-0812">Transmembrane</keyword>